<sequence length="188" mass="21696">MIQPTSKSSESSMNKKLFVTFTAPVSLKCVWMKPIFFQRSGMPAVPDLDTPNHVKKSIIISTKSVSKKIKHRFFFDSSCIGDSSWCSFPLHAHKVEQLHFSCSEWKEDDLDSELAISRKQSQFCCGKLMIERLFSHSSKESLKIEKSLEQHQKNGKTTRKILEECCEKLKRYILENADHLQDKDHTDP</sequence>
<dbReference type="EMBL" id="BQXS01012349">
    <property type="protein sequence ID" value="GKT21849.1"/>
    <property type="molecule type" value="Genomic_DNA"/>
</dbReference>
<dbReference type="Proteomes" id="UP001057375">
    <property type="component" value="Unassembled WGS sequence"/>
</dbReference>
<accession>A0ABQ5JZR8</accession>
<gene>
    <name evidence="1" type="ORF">ADUPG1_011996</name>
</gene>
<protein>
    <submittedName>
        <fullName evidence="1">Uncharacterized protein</fullName>
    </submittedName>
</protein>
<comment type="caution">
    <text evidence="1">The sequence shown here is derived from an EMBL/GenBank/DDBJ whole genome shotgun (WGS) entry which is preliminary data.</text>
</comment>
<keyword evidence="2" id="KW-1185">Reference proteome</keyword>
<proteinExistence type="predicted"/>
<evidence type="ECO:0000313" key="2">
    <source>
        <dbReference type="Proteomes" id="UP001057375"/>
    </source>
</evidence>
<evidence type="ECO:0000313" key="1">
    <source>
        <dbReference type="EMBL" id="GKT21849.1"/>
    </source>
</evidence>
<name>A0ABQ5JZR8_9EUKA</name>
<organism evidence="1 2">
    <name type="scientific">Aduncisulcus paluster</name>
    <dbReference type="NCBI Taxonomy" id="2918883"/>
    <lineage>
        <taxon>Eukaryota</taxon>
        <taxon>Metamonada</taxon>
        <taxon>Carpediemonas-like organisms</taxon>
        <taxon>Aduncisulcus</taxon>
    </lineage>
</organism>
<reference evidence="1" key="1">
    <citation type="submission" date="2022-03" db="EMBL/GenBank/DDBJ databases">
        <title>Draft genome sequence of Aduncisulcus paluster, a free-living microaerophilic Fornicata.</title>
        <authorList>
            <person name="Yuyama I."/>
            <person name="Kume K."/>
            <person name="Tamura T."/>
            <person name="Inagaki Y."/>
            <person name="Hashimoto T."/>
        </authorList>
    </citation>
    <scope>NUCLEOTIDE SEQUENCE</scope>
    <source>
        <strain evidence="1">NY0171</strain>
    </source>
</reference>